<keyword evidence="16" id="KW-1185">Reference proteome</keyword>
<dbReference type="GO" id="GO:0005576">
    <property type="term" value="C:extracellular region"/>
    <property type="evidence" value="ECO:0007669"/>
    <property type="project" value="UniProtKB-SubCell"/>
</dbReference>
<reference evidence="15 16" key="1">
    <citation type="submission" date="2016-06" db="EMBL/GenBank/DDBJ databases">
        <title>Evolution of pathogenesis and genome organization in the Tremellales.</title>
        <authorList>
            <person name="Cuomo C."/>
            <person name="Litvintseva A."/>
            <person name="Heitman J."/>
            <person name="Chen Y."/>
            <person name="Sun S."/>
            <person name="Springer D."/>
            <person name="Dromer F."/>
            <person name="Young S."/>
            <person name="Zeng Q."/>
            <person name="Chapman S."/>
            <person name="Gujja S."/>
            <person name="Saif S."/>
            <person name="Birren B."/>
        </authorList>
    </citation>
    <scope>NUCLEOTIDE SEQUENCE [LARGE SCALE GENOMIC DNA]</scope>
    <source>
        <strain evidence="15 16">CBS 7118</strain>
    </source>
</reference>
<dbReference type="InterPro" id="IPR013783">
    <property type="entry name" value="Ig-like_fold"/>
</dbReference>
<comment type="similarity">
    <text evidence="3">Belongs to the glycosyl hydrolase 3 family.</text>
</comment>
<keyword evidence="6" id="KW-0732">Signal</keyword>
<comment type="function">
    <text evidence="9">Beta-glucosidases are one of a number of cellulolytic enzymes involved in the degradation of cellulosic biomass. Catalyzes the last step releasing glucose from the inhibitory cellobiose.</text>
</comment>
<dbReference type="SUPFAM" id="SSF51445">
    <property type="entry name" value="(Trans)glycosidases"/>
    <property type="match status" value="1"/>
</dbReference>
<dbReference type="GO" id="GO:0008422">
    <property type="term" value="F:beta-glucosidase activity"/>
    <property type="evidence" value="ECO:0007669"/>
    <property type="project" value="UniProtKB-EC"/>
</dbReference>
<name>A0A1E3IQL7_9TREE</name>
<dbReference type="PRINTS" id="PR00133">
    <property type="entry name" value="GLHYDRLASE3"/>
</dbReference>
<comment type="subcellular location">
    <subcellularLocation>
        <location evidence="2">Secreted</location>
    </subcellularLocation>
</comment>
<evidence type="ECO:0000313" key="16">
    <source>
        <dbReference type="Proteomes" id="UP000094819"/>
    </source>
</evidence>
<comment type="caution">
    <text evidence="15">The sequence shown here is derived from an EMBL/GenBank/DDBJ whole genome shotgun (WGS) entry which is preliminary data.</text>
</comment>
<dbReference type="EMBL" id="AWGH01000020">
    <property type="protein sequence ID" value="ODN90828.1"/>
    <property type="molecule type" value="Genomic_DNA"/>
</dbReference>
<dbReference type="EC" id="3.2.1.21" evidence="4"/>
<dbReference type="InterPro" id="IPR001764">
    <property type="entry name" value="Glyco_hydro_3_N"/>
</dbReference>
<proteinExistence type="inferred from homology"/>
<dbReference type="GeneID" id="30195357"/>
<dbReference type="AlphaFoldDB" id="A0A1E3IQL7"/>
<evidence type="ECO:0000256" key="5">
    <source>
        <dbReference type="ARBA" id="ARBA00022525"/>
    </source>
</evidence>
<feature type="domain" description="Fibronectin type III-like" evidence="14">
    <location>
        <begin position="680"/>
        <end position="745"/>
    </location>
</feature>
<comment type="catalytic activity">
    <reaction evidence="1">
        <text>Hydrolysis of terminal, non-reducing beta-D-glucosyl residues with release of beta-D-glucose.</text>
        <dbReference type="EC" id="3.2.1.21"/>
    </reaction>
</comment>
<dbReference type="Pfam" id="PF01915">
    <property type="entry name" value="Glyco_hydro_3_C"/>
    <property type="match status" value="1"/>
</dbReference>
<protein>
    <recommendedName>
        <fullName evidence="10">Probable beta-glucosidase G</fullName>
        <ecNumber evidence="4">3.2.1.21</ecNumber>
    </recommendedName>
    <alternativeName>
        <fullName evidence="11">Beta-D-glucoside glucohydrolase G</fullName>
    </alternativeName>
    <alternativeName>
        <fullName evidence="12">Cellobiase G</fullName>
    </alternativeName>
    <alternativeName>
        <fullName evidence="13">Gentiobiase G</fullName>
    </alternativeName>
</protein>
<evidence type="ECO:0000256" key="9">
    <source>
        <dbReference type="ARBA" id="ARBA00024983"/>
    </source>
</evidence>
<accession>A0A1E3IQL7</accession>
<dbReference type="Gene3D" id="3.40.50.1700">
    <property type="entry name" value="Glycoside hydrolase family 3 C-terminal domain"/>
    <property type="match status" value="1"/>
</dbReference>
<keyword evidence="5" id="KW-0964">Secreted</keyword>
<dbReference type="Proteomes" id="UP000094819">
    <property type="component" value="Unassembled WGS sequence"/>
</dbReference>
<evidence type="ECO:0000256" key="10">
    <source>
        <dbReference type="ARBA" id="ARBA00039579"/>
    </source>
</evidence>
<gene>
    <name evidence="15" type="ORF">L198_06145</name>
</gene>
<sequence length="760" mass="84037">MTVQEKVNLTTAVTGPCQANSGGVPRLGIPGLCFNDGPAGPRYTDYVTQWPSEFISAASFDRDLMWERAVRIGQEFRGKGVNVMLGPPLHRTKLGRRVLLLLIYLKGYLTDLAAFSPDTYLSSTLSYLTTRALQSTGLITSAKHYILYEQEPACDGPPDPNGGTTGCVDISSDIDEKTFREVYLPSFSEAVRAGTGSIMCSYNQINGTPACENDSALNRVLKEELNFEGFDFEAAHSTVESAIHGMDMELPTEHFYGKKLLKAVERGEVSSERLDDMARRILIPYLALQHNSSYPKVTYQKYNLQDQIEVDGHVFRNEHVDVKGDNHLWARKVAAESTVLLKNTGILPLPQGPKPSLKSLGIFGSDADYPSTLTGCGPDLFCTVNAKNGRRYWNGTVTIGGGSGAAYADYIVTPIEAISLRARRSHFRTDHILQDDPSHFLTVDTIAAQSDVCLVFVSVYLVEAWDRDDLRLDKGGEELIKRVEKGCKGEVVVVMHSGGQVLVEDWIDLPKIGAVLFAGYPGQETGNALVDILWGDVNPSAKLPFTMGRAASDWPPAGIIRKKAAPYPVSTFPERSAIDYKYFDTHNISPRFEFGFGLSYTSFEMAGLELRKEFREEEVGGRGKKMSEVSEGEGGLYEILYVARVNVTNTGRVPGAEVAQLASNPFQFCYHVLHAHGRQYMTFPPTEADQPPKHLRGYSKPYLLPGQTKTVEFPLKKKDLSVWDVEKHLWRMPEGNFVFRAGNSSRALPLVSLFTPNGRG</sequence>
<keyword evidence="7" id="KW-0378">Hydrolase</keyword>
<evidence type="ECO:0000256" key="13">
    <source>
        <dbReference type="ARBA" id="ARBA00041808"/>
    </source>
</evidence>
<dbReference type="InterPro" id="IPR017853">
    <property type="entry name" value="GH"/>
</dbReference>
<evidence type="ECO:0000256" key="2">
    <source>
        <dbReference type="ARBA" id="ARBA00004613"/>
    </source>
</evidence>
<dbReference type="GO" id="GO:0009251">
    <property type="term" value="P:glucan catabolic process"/>
    <property type="evidence" value="ECO:0007669"/>
    <property type="project" value="TreeGrafter"/>
</dbReference>
<dbReference type="OrthoDB" id="416222at2759"/>
<dbReference type="InterPro" id="IPR036962">
    <property type="entry name" value="Glyco_hydro_3_N_sf"/>
</dbReference>
<keyword evidence="8" id="KW-0326">Glycosidase</keyword>
<dbReference type="PANTHER" id="PTHR42715:SF12">
    <property type="entry name" value="BETA-GLUCOSIDASE G-RELATED"/>
    <property type="match status" value="1"/>
</dbReference>
<dbReference type="SUPFAM" id="SSF52279">
    <property type="entry name" value="Beta-D-glucan exohydrolase, C-terminal domain"/>
    <property type="match status" value="1"/>
</dbReference>
<dbReference type="PANTHER" id="PTHR42715">
    <property type="entry name" value="BETA-GLUCOSIDASE"/>
    <property type="match status" value="1"/>
</dbReference>
<dbReference type="Gene3D" id="3.20.20.300">
    <property type="entry name" value="Glycoside hydrolase, family 3, N-terminal domain"/>
    <property type="match status" value="1"/>
</dbReference>
<dbReference type="Pfam" id="PF14310">
    <property type="entry name" value="Fn3-like"/>
    <property type="match status" value="1"/>
</dbReference>
<evidence type="ECO:0000256" key="11">
    <source>
        <dbReference type="ARBA" id="ARBA00041276"/>
    </source>
</evidence>
<evidence type="ECO:0000256" key="8">
    <source>
        <dbReference type="ARBA" id="ARBA00023295"/>
    </source>
</evidence>
<dbReference type="InterPro" id="IPR036881">
    <property type="entry name" value="Glyco_hydro_3_C_sf"/>
</dbReference>
<organism evidence="15 16">
    <name type="scientific">Cryptococcus wingfieldii CBS 7118</name>
    <dbReference type="NCBI Taxonomy" id="1295528"/>
    <lineage>
        <taxon>Eukaryota</taxon>
        <taxon>Fungi</taxon>
        <taxon>Dikarya</taxon>
        <taxon>Basidiomycota</taxon>
        <taxon>Agaricomycotina</taxon>
        <taxon>Tremellomycetes</taxon>
        <taxon>Tremellales</taxon>
        <taxon>Cryptococcaceae</taxon>
        <taxon>Cryptococcus</taxon>
    </lineage>
</organism>
<evidence type="ECO:0000256" key="12">
    <source>
        <dbReference type="ARBA" id="ARBA00041601"/>
    </source>
</evidence>
<dbReference type="SMART" id="SM01217">
    <property type="entry name" value="Fn3_like"/>
    <property type="match status" value="1"/>
</dbReference>
<dbReference type="InterPro" id="IPR002772">
    <property type="entry name" value="Glyco_hydro_3_C"/>
</dbReference>
<dbReference type="Pfam" id="PF00933">
    <property type="entry name" value="Glyco_hydro_3"/>
    <property type="match status" value="1"/>
</dbReference>
<evidence type="ECO:0000256" key="4">
    <source>
        <dbReference type="ARBA" id="ARBA00012744"/>
    </source>
</evidence>
<evidence type="ECO:0000259" key="14">
    <source>
        <dbReference type="SMART" id="SM01217"/>
    </source>
</evidence>
<dbReference type="InterPro" id="IPR050288">
    <property type="entry name" value="Cellulose_deg_GH3"/>
</dbReference>
<evidence type="ECO:0000256" key="3">
    <source>
        <dbReference type="ARBA" id="ARBA00005336"/>
    </source>
</evidence>
<evidence type="ECO:0000256" key="6">
    <source>
        <dbReference type="ARBA" id="ARBA00022729"/>
    </source>
</evidence>
<dbReference type="RefSeq" id="XP_019029930.1">
    <property type="nucleotide sequence ID" value="XM_019178211.1"/>
</dbReference>
<evidence type="ECO:0000256" key="7">
    <source>
        <dbReference type="ARBA" id="ARBA00022801"/>
    </source>
</evidence>
<dbReference type="Gene3D" id="2.60.40.10">
    <property type="entry name" value="Immunoglobulins"/>
    <property type="match status" value="1"/>
</dbReference>
<evidence type="ECO:0000256" key="1">
    <source>
        <dbReference type="ARBA" id="ARBA00000448"/>
    </source>
</evidence>
<dbReference type="InterPro" id="IPR026891">
    <property type="entry name" value="Fn3-like"/>
</dbReference>
<evidence type="ECO:0000313" key="15">
    <source>
        <dbReference type="EMBL" id="ODN90828.1"/>
    </source>
</evidence>